<feature type="compositionally biased region" description="Basic and acidic residues" evidence="1">
    <location>
        <begin position="1300"/>
        <end position="1324"/>
    </location>
</feature>
<dbReference type="Gene3D" id="2.40.50.690">
    <property type="match status" value="1"/>
</dbReference>
<feature type="compositionally biased region" description="Basic and acidic residues" evidence="1">
    <location>
        <begin position="1218"/>
        <end position="1234"/>
    </location>
</feature>
<dbReference type="EMBL" id="CDMZ01003965">
    <property type="protein sequence ID" value="CEM48209.1"/>
    <property type="molecule type" value="Genomic_DNA"/>
</dbReference>
<feature type="region of interest" description="Disordered" evidence="1">
    <location>
        <begin position="1140"/>
        <end position="1378"/>
    </location>
</feature>
<feature type="domain" description="RNB" evidence="2">
    <location>
        <begin position="495"/>
        <end position="914"/>
    </location>
</feature>
<evidence type="ECO:0000259" key="2">
    <source>
        <dbReference type="SMART" id="SM00955"/>
    </source>
</evidence>
<proteinExistence type="predicted"/>
<dbReference type="PANTHER" id="PTHR23355">
    <property type="entry name" value="RIBONUCLEASE"/>
    <property type="match status" value="1"/>
</dbReference>
<feature type="compositionally biased region" description="Acidic residues" evidence="1">
    <location>
        <begin position="1000"/>
        <end position="1012"/>
    </location>
</feature>
<evidence type="ECO:0000313" key="3">
    <source>
        <dbReference type="EMBL" id="CEM48209.1"/>
    </source>
</evidence>
<dbReference type="InterPro" id="IPR012340">
    <property type="entry name" value="NA-bd_OB-fold"/>
</dbReference>
<feature type="region of interest" description="Disordered" evidence="1">
    <location>
        <begin position="988"/>
        <end position="1048"/>
    </location>
</feature>
<sequence>MASLRHRLAASYSDLCVCHVSRTTSRRCFFRGFTSARLLSPSPDTLTAASSRSEKLIAKGGVRSLAHGALPNGISALPQNAPTSSPFCKEREKLVLKTFLKDADKETNQTGTNKRTPPRFETFWTEEETKTALDKGVAYEGILRVPAFQTNDAFVVLSPAEAKRLETQRGRRPEKRSRQMGSKMVTEFVIPLTGYRARNRALPGDRVVVVIGKPERRKGVDEELGGREDLTAAETEADIRPGLGVEAEAGGELTGLSVGGKPEAQVECLERRESAESSGDLSLGGPLDHLVRGRVVRIVSRGETLAGPLACTIQPDATEKIAKTLETGGGEVEVLAQPRDSRCPPLRLKVRVPGEVGRAVEVGTRSSPSVGSLSQPESVLAVAALRAAGGGEGESFGALERVQSGGEGAGLGVLCAVRFEDWGETDVCPSGVVEDVMGLEGDMKAEALATLAFHKVEWRAHPADVVEELREKLQRMDKKSGKPKWLADAERDPMRADFRHLDSFTIDPPTAKDLDDAISVELTDPKGKILPKPHDLSALMSADPQDLPPVLLRIGVHIADVGHFVPRGERLDLEAARRASTVYLDGMTFPMLPRDLSESVCSLLPHLDRLSFSVFFHLDLNGRLVVESPDRGTRGRERQPNLLSFVKKGIIRTRARLDYASAEGFLSATGAEGVPVERAAERIQAPPSVARDLALLSQVAERRRQWRLSSGGLSVYADDDATGERLRLDGGGDPSLEAREAPSPLSHHLVEECMVVANHVVAIKLLEGDRQESVLRRHPKTEEAAAKAVLQSLPAELRSELEEKASTLKEGQLHALSCEGSKTEALTSNGAVIPPLSEILDLCRKRLSPSAYGAVSTAALQEFKAAEYFAVAESKAETWEHWALQLPAYMHFTSPIRRYADILVHRTLGASLSQAAAQKGDGEGERDAKVDLKTLEAQCGVCNTKKRAIEDAERSIRSLAFNRLLRSRYGQRGMEYDDAVLVKIISDSDSKGSQGGDHVEEVEEEEQVEERETEGILEGREGSVQGQVGEASEFTEEEEEEESLLRPFPFSNKSKSGALLFFVPLMGAYKSVGFRVLGISVSSLGGDTLKDGHSIEANYVDNRGEAQSVCLRPFAPLRVRLVPGEREWSVRLDIPTASPELTTRAREAPAKGGVGDSSKELHRTEVNALPLRALPHDTPPPPQGRLRGEEDAFRSSSNDKGEEKSEEEEGWNRVQSQMEKRRGRETQPDRDSRARGKGPGKGKAAPVLMAPVPPPLSSSSNSSKPPLSSSPSSASSLSSPKLSSWDRDRDRGGSPLQSRLQKENLEPSRERDRQKQKGRREGGKRGGNLQNQQLHSRTPELCPQATERIDLKLKGRRSLKGPHPSSTETADSDDTNQIDTVVPGHSLFVAEAESDGLDPVGVPSVTSDLKARKCDAMASDRKCDAMASGLDVRFPSESSDEVVETKENERTWNANKKGDDGETGVDAQDKRKRFRLPAFHRDSTLRFCAPPMRSSF</sequence>
<reference evidence="3" key="1">
    <citation type="submission" date="2014-11" db="EMBL/GenBank/DDBJ databases">
        <authorList>
            <person name="Otto D Thomas"/>
            <person name="Naeem Raeece"/>
        </authorList>
    </citation>
    <scope>NUCLEOTIDE SEQUENCE</scope>
</reference>
<dbReference type="InterPro" id="IPR001900">
    <property type="entry name" value="RNase_II/R"/>
</dbReference>
<feature type="compositionally biased region" description="Acidic residues" evidence="1">
    <location>
        <begin position="1033"/>
        <end position="1042"/>
    </location>
</feature>
<dbReference type="InterPro" id="IPR050180">
    <property type="entry name" value="RNR_Ribonuclease"/>
</dbReference>
<dbReference type="SMART" id="SM00955">
    <property type="entry name" value="RNB"/>
    <property type="match status" value="1"/>
</dbReference>
<gene>
    <name evidence="3" type="ORF">Cvel_8718</name>
</gene>
<feature type="compositionally biased region" description="Low complexity" evidence="1">
    <location>
        <begin position="1257"/>
        <end position="1283"/>
    </location>
</feature>
<dbReference type="GO" id="GO:0000932">
    <property type="term" value="C:P-body"/>
    <property type="evidence" value="ECO:0007669"/>
    <property type="project" value="TreeGrafter"/>
</dbReference>
<dbReference type="VEuPathDB" id="CryptoDB:Cvel_8718"/>
<dbReference type="GO" id="GO:0006402">
    <property type="term" value="P:mRNA catabolic process"/>
    <property type="evidence" value="ECO:0007669"/>
    <property type="project" value="TreeGrafter"/>
</dbReference>
<dbReference type="GO" id="GO:0000175">
    <property type="term" value="F:3'-5'-RNA exonuclease activity"/>
    <property type="evidence" value="ECO:0007669"/>
    <property type="project" value="TreeGrafter"/>
</dbReference>
<name>A0A0G4HUS8_9ALVE</name>
<dbReference type="PANTHER" id="PTHR23355:SF9">
    <property type="entry name" value="DIS3-LIKE EXONUCLEASE 2"/>
    <property type="match status" value="1"/>
</dbReference>
<dbReference type="GO" id="GO:0003723">
    <property type="term" value="F:RNA binding"/>
    <property type="evidence" value="ECO:0007669"/>
    <property type="project" value="InterPro"/>
</dbReference>
<dbReference type="Pfam" id="PF00773">
    <property type="entry name" value="RNB"/>
    <property type="match status" value="1"/>
</dbReference>
<dbReference type="SUPFAM" id="SSF50249">
    <property type="entry name" value="Nucleic acid-binding proteins"/>
    <property type="match status" value="2"/>
</dbReference>
<accession>A0A0G4HUS8</accession>
<evidence type="ECO:0000256" key="1">
    <source>
        <dbReference type="SAM" id="MobiDB-lite"/>
    </source>
</evidence>
<feature type="compositionally biased region" description="Basic and acidic residues" evidence="1">
    <location>
        <begin position="1443"/>
        <end position="1460"/>
    </location>
</feature>
<protein>
    <recommendedName>
        <fullName evidence="2">RNB domain-containing protein</fullName>
    </recommendedName>
</protein>
<organism evidence="3">
    <name type="scientific">Chromera velia CCMP2878</name>
    <dbReference type="NCBI Taxonomy" id="1169474"/>
    <lineage>
        <taxon>Eukaryota</taxon>
        <taxon>Sar</taxon>
        <taxon>Alveolata</taxon>
        <taxon>Colpodellida</taxon>
        <taxon>Chromeraceae</taxon>
        <taxon>Chromera</taxon>
    </lineage>
</organism>
<feature type="compositionally biased region" description="Basic and acidic residues" evidence="1">
    <location>
        <begin position="1186"/>
        <end position="1203"/>
    </location>
</feature>
<feature type="region of interest" description="Disordered" evidence="1">
    <location>
        <begin position="1435"/>
        <end position="1467"/>
    </location>
</feature>